<dbReference type="HOGENOM" id="CLU_111016_1_1_0"/>
<protein>
    <recommendedName>
        <fullName evidence="5">6-carboxy-5,6,7,8-tetrahydropterin synthase</fullName>
        <ecNumber evidence="4">4.1.2.50</ecNumber>
    </recommendedName>
    <alternativeName>
        <fullName evidence="9">Queuosine biosynthesis protein QueD</fullName>
    </alternativeName>
</protein>
<dbReference type="SUPFAM" id="SSF55620">
    <property type="entry name" value="Tetrahydrobiopterin biosynthesis enzymes-like"/>
    <property type="match status" value="1"/>
</dbReference>
<organism evidence="11 12">
    <name type="scientific">Fimbriimonas ginsengisoli Gsoil 348</name>
    <dbReference type="NCBI Taxonomy" id="661478"/>
    <lineage>
        <taxon>Bacteria</taxon>
        <taxon>Bacillati</taxon>
        <taxon>Armatimonadota</taxon>
        <taxon>Fimbriimonadia</taxon>
        <taxon>Fimbriimonadales</taxon>
        <taxon>Fimbriimonadaceae</taxon>
        <taxon>Fimbriimonas</taxon>
    </lineage>
</organism>
<dbReference type="STRING" id="661478.OP10G_1701"/>
<dbReference type="PANTHER" id="PTHR12589">
    <property type="entry name" value="PYRUVOYL TETRAHYDROBIOPTERIN SYNTHASE"/>
    <property type="match status" value="1"/>
</dbReference>
<comment type="pathway">
    <text evidence="2">Purine metabolism; 7-cyano-7-deazaguanine biosynthesis.</text>
</comment>
<dbReference type="KEGG" id="fgi:OP10G_1701"/>
<evidence type="ECO:0000256" key="3">
    <source>
        <dbReference type="ARBA" id="ARBA00008900"/>
    </source>
</evidence>
<comment type="catalytic activity">
    <reaction evidence="10">
        <text>7,8-dihydroneopterin 3'-triphosphate + H2O = 6-carboxy-5,6,7,8-tetrahydropterin + triphosphate + acetaldehyde + 2 H(+)</text>
        <dbReference type="Rhea" id="RHEA:27966"/>
        <dbReference type="ChEBI" id="CHEBI:15343"/>
        <dbReference type="ChEBI" id="CHEBI:15377"/>
        <dbReference type="ChEBI" id="CHEBI:15378"/>
        <dbReference type="ChEBI" id="CHEBI:18036"/>
        <dbReference type="ChEBI" id="CHEBI:58462"/>
        <dbReference type="ChEBI" id="CHEBI:61032"/>
        <dbReference type="EC" id="4.1.2.50"/>
    </reaction>
</comment>
<evidence type="ECO:0000256" key="1">
    <source>
        <dbReference type="ARBA" id="ARBA00001947"/>
    </source>
</evidence>
<evidence type="ECO:0000256" key="5">
    <source>
        <dbReference type="ARBA" id="ARBA00018141"/>
    </source>
</evidence>
<proteinExistence type="inferred from homology"/>
<evidence type="ECO:0000313" key="11">
    <source>
        <dbReference type="EMBL" id="AIE85069.1"/>
    </source>
</evidence>
<evidence type="ECO:0000256" key="10">
    <source>
        <dbReference type="ARBA" id="ARBA00048807"/>
    </source>
</evidence>
<dbReference type="UniPathway" id="UPA00391"/>
<dbReference type="RefSeq" id="WP_025226334.1">
    <property type="nucleotide sequence ID" value="NZ_CP007139.1"/>
</dbReference>
<dbReference type="EMBL" id="CP007139">
    <property type="protein sequence ID" value="AIE85069.1"/>
    <property type="molecule type" value="Genomic_DNA"/>
</dbReference>
<evidence type="ECO:0000256" key="7">
    <source>
        <dbReference type="ARBA" id="ARBA00022833"/>
    </source>
</evidence>
<keyword evidence="7" id="KW-0862">Zinc</keyword>
<reference evidence="11 12" key="1">
    <citation type="journal article" date="2014" name="PLoS ONE">
        <title>The first complete genome sequence of the class fimbriimonadia in the phylum armatimonadetes.</title>
        <authorList>
            <person name="Hu Z.Y."/>
            <person name="Wang Y.Z."/>
            <person name="Im W.T."/>
            <person name="Wang S.Y."/>
            <person name="Zhao G.P."/>
            <person name="Zheng H.J."/>
            <person name="Quan Z.X."/>
        </authorList>
    </citation>
    <scope>NUCLEOTIDE SEQUENCE [LARGE SCALE GENOMIC DNA]</scope>
    <source>
        <strain evidence="11">Gsoil 348</strain>
    </source>
</reference>
<dbReference type="GO" id="GO:0046872">
    <property type="term" value="F:metal ion binding"/>
    <property type="evidence" value="ECO:0007669"/>
    <property type="project" value="UniProtKB-KW"/>
</dbReference>
<sequence>MPRFRVCKTFTVESGHMLSKHPDRCRFPHGHTRKVEVIVSSERLDENDMVIDFKALKLAVADYIERYDHAMAINSEDPLLPEILRVHPTSAIVFEGVDPTTEVIAKDLYDHVACILRDGFAGSSSTGIPYTIHANAVSLERVRVWETPSSWAEYGD</sequence>
<dbReference type="PANTHER" id="PTHR12589:SF7">
    <property type="entry name" value="6-PYRUVOYL TETRAHYDROBIOPTERIN SYNTHASE"/>
    <property type="match status" value="1"/>
</dbReference>
<keyword evidence="6" id="KW-0479">Metal-binding</keyword>
<accession>A0A068NU21</accession>
<evidence type="ECO:0000256" key="6">
    <source>
        <dbReference type="ARBA" id="ARBA00022723"/>
    </source>
</evidence>
<dbReference type="eggNOG" id="COG0720">
    <property type="taxonomic scope" value="Bacteria"/>
</dbReference>
<dbReference type="AlphaFoldDB" id="A0A068NU21"/>
<dbReference type="GO" id="GO:0070497">
    <property type="term" value="F:6-carboxytetrahydropterin synthase activity"/>
    <property type="evidence" value="ECO:0007669"/>
    <property type="project" value="UniProtKB-EC"/>
</dbReference>
<dbReference type="Gene3D" id="3.30.479.10">
    <property type="entry name" value="6-pyruvoyl tetrahydropterin synthase/QueD"/>
    <property type="match status" value="1"/>
</dbReference>
<evidence type="ECO:0000313" key="12">
    <source>
        <dbReference type="Proteomes" id="UP000027982"/>
    </source>
</evidence>
<dbReference type="Pfam" id="PF01242">
    <property type="entry name" value="PTPS"/>
    <property type="match status" value="1"/>
</dbReference>
<evidence type="ECO:0000256" key="4">
    <source>
        <dbReference type="ARBA" id="ARBA00012982"/>
    </source>
</evidence>
<comment type="cofactor">
    <cofactor evidence="1">
        <name>Zn(2+)</name>
        <dbReference type="ChEBI" id="CHEBI:29105"/>
    </cofactor>
</comment>
<dbReference type="EC" id="4.1.2.50" evidence="4"/>
<evidence type="ECO:0000256" key="9">
    <source>
        <dbReference type="ARBA" id="ARBA00031449"/>
    </source>
</evidence>
<dbReference type="InterPro" id="IPR007115">
    <property type="entry name" value="6-PTP_synth/QueD"/>
</dbReference>
<gene>
    <name evidence="11" type="ORF">OP10G_1701</name>
</gene>
<keyword evidence="12" id="KW-1185">Reference proteome</keyword>
<keyword evidence="8" id="KW-0456">Lyase</keyword>
<dbReference type="Proteomes" id="UP000027982">
    <property type="component" value="Chromosome"/>
</dbReference>
<dbReference type="InterPro" id="IPR038418">
    <property type="entry name" value="6-PTP_synth/QueD_sf"/>
</dbReference>
<dbReference type="OrthoDB" id="9804698at2"/>
<evidence type="ECO:0000256" key="2">
    <source>
        <dbReference type="ARBA" id="ARBA00005061"/>
    </source>
</evidence>
<evidence type="ECO:0000256" key="8">
    <source>
        <dbReference type="ARBA" id="ARBA00023239"/>
    </source>
</evidence>
<name>A0A068NU21_FIMGI</name>
<comment type="similarity">
    <text evidence="3">Belongs to the PTPS family. QueD subfamily.</text>
</comment>